<dbReference type="STRING" id="1841610.A6X21_00980"/>
<evidence type="ECO:0000313" key="3">
    <source>
        <dbReference type="Proteomes" id="UP000094828"/>
    </source>
</evidence>
<dbReference type="SUPFAM" id="SSF82771">
    <property type="entry name" value="GIY-YIG endonuclease"/>
    <property type="match status" value="1"/>
</dbReference>
<sequence length="270" mass="31508">MVMRHRPKEAALRRILPWLASDRKNIYNAYQQAQGPKVEKALQGASFLASFIGHTAGKAIFVGLYKVNGYQSLSYSAYWELAENIELAKYGVKGMTPDAKATLWFDLELLPNYSQWSGKLVVNWPGRELSWWRWAKRNEFRIEAIHAESFLVEKVPNWRDLHLTWQELMLIPERWKIAIQHWRAIYLIIDKSDGKGYVGGTYGTDHLLGRWRDYAKTGDGGNVELKKRDPQNFEFCILERITEDTDDKEVQILEANWKRRLQTVKFGLNC</sequence>
<accession>A0A1C3E4Y4</accession>
<dbReference type="Proteomes" id="UP000094828">
    <property type="component" value="Unassembled WGS sequence"/>
</dbReference>
<proteinExistence type="predicted"/>
<dbReference type="InterPro" id="IPR000305">
    <property type="entry name" value="GIY-YIG_endonuc"/>
</dbReference>
<name>A0A1C3E4Y4_9PLAN</name>
<dbReference type="EMBL" id="LYDR01000154">
    <property type="protein sequence ID" value="ODA28308.1"/>
    <property type="molecule type" value="Genomic_DNA"/>
</dbReference>
<feature type="domain" description="GIY-YIG" evidence="1">
    <location>
        <begin position="181"/>
        <end position="267"/>
    </location>
</feature>
<organism evidence="2 3">
    <name type="scientific">Planctopirus hydrillae</name>
    <dbReference type="NCBI Taxonomy" id="1841610"/>
    <lineage>
        <taxon>Bacteria</taxon>
        <taxon>Pseudomonadati</taxon>
        <taxon>Planctomycetota</taxon>
        <taxon>Planctomycetia</taxon>
        <taxon>Planctomycetales</taxon>
        <taxon>Planctomycetaceae</taxon>
        <taxon>Planctopirus</taxon>
    </lineage>
</organism>
<dbReference type="InterPro" id="IPR035901">
    <property type="entry name" value="GIY-YIG_endonuc_sf"/>
</dbReference>
<dbReference type="Pfam" id="PF01541">
    <property type="entry name" value="GIY-YIG"/>
    <property type="match status" value="1"/>
</dbReference>
<comment type="caution">
    <text evidence="2">The sequence shown here is derived from an EMBL/GenBank/DDBJ whole genome shotgun (WGS) entry which is preliminary data.</text>
</comment>
<reference evidence="2 3" key="1">
    <citation type="submission" date="2016-05" db="EMBL/GenBank/DDBJ databases">
        <title>Genomic and physiological characterization of Planctopirus sp. isolated from fresh water lake.</title>
        <authorList>
            <person name="Subhash Y."/>
            <person name="Ramana C."/>
        </authorList>
    </citation>
    <scope>NUCLEOTIDE SEQUENCE [LARGE SCALE GENOMIC DNA]</scope>
    <source>
        <strain evidence="2 3">JC280</strain>
    </source>
</reference>
<gene>
    <name evidence="2" type="ORF">A6X21_00980</name>
</gene>
<dbReference type="PROSITE" id="PS50164">
    <property type="entry name" value="GIY_YIG"/>
    <property type="match status" value="1"/>
</dbReference>
<keyword evidence="3" id="KW-1185">Reference proteome</keyword>
<dbReference type="Gene3D" id="3.40.1440.10">
    <property type="entry name" value="GIY-YIG endonuclease"/>
    <property type="match status" value="1"/>
</dbReference>
<protein>
    <recommendedName>
        <fullName evidence="1">GIY-YIG domain-containing protein</fullName>
    </recommendedName>
</protein>
<evidence type="ECO:0000313" key="2">
    <source>
        <dbReference type="EMBL" id="ODA28308.1"/>
    </source>
</evidence>
<evidence type="ECO:0000259" key="1">
    <source>
        <dbReference type="PROSITE" id="PS50164"/>
    </source>
</evidence>
<dbReference type="AlphaFoldDB" id="A0A1C3E4Y4"/>
<dbReference type="CDD" id="cd10446">
    <property type="entry name" value="GIY-YIG_unchar_1"/>
    <property type="match status" value="1"/>
</dbReference>